<accession>A0AAV2GU93</accession>
<evidence type="ECO:0000313" key="2">
    <source>
        <dbReference type="Proteomes" id="UP001497516"/>
    </source>
</evidence>
<dbReference type="Proteomes" id="UP001497516">
    <property type="component" value="Chromosome 9"/>
</dbReference>
<keyword evidence="2" id="KW-1185">Reference proteome</keyword>
<protein>
    <submittedName>
        <fullName evidence="1">Uncharacterized protein</fullName>
    </submittedName>
</protein>
<reference evidence="1 2" key="1">
    <citation type="submission" date="2024-04" db="EMBL/GenBank/DDBJ databases">
        <authorList>
            <person name="Fracassetti M."/>
        </authorList>
    </citation>
    <scope>NUCLEOTIDE SEQUENCE [LARGE SCALE GENOMIC DNA]</scope>
</reference>
<dbReference type="EMBL" id="OZ034822">
    <property type="protein sequence ID" value="CAL1414077.1"/>
    <property type="molecule type" value="Genomic_DNA"/>
</dbReference>
<sequence>MFSNYLEDKGELFDILAPGHLREKRDILKVERVINFSKAGTSRHEKLLKLSFMTSEGLLLECCYLDACLFEKCVHEAAESVLLLLNSIFFADVNCCYVYETSIYLVYITVSSLDKTFLDLLRASNG</sequence>
<name>A0AAV2GU93_9ROSI</name>
<gene>
    <name evidence="1" type="ORF">LTRI10_LOCUS53264</name>
</gene>
<organism evidence="1 2">
    <name type="scientific">Linum trigynum</name>
    <dbReference type="NCBI Taxonomy" id="586398"/>
    <lineage>
        <taxon>Eukaryota</taxon>
        <taxon>Viridiplantae</taxon>
        <taxon>Streptophyta</taxon>
        <taxon>Embryophyta</taxon>
        <taxon>Tracheophyta</taxon>
        <taxon>Spermatophyta</taxon>
        <taxon>Magnoliopsida</taxon>
        <taxon>eudicotyledons</taxon>
        <taxon>Gunneridae</taxon>
        <taxon>Pentapetalae</taxon>
        <taxon>rosids</taxon>
        <taxon>fabids</taxon>
        <taxon>Malpighiales</taxon>
        <taxon>Linaceae</taxon>
        <taxon>Linum</taxon>
    </lineage>
</organism>
<evidence type="ECO:0000313" key="1">
    <source>
        <dbReference type="EMBL" id="CAL1414077.1"/>
    </source>
</evidence>
<dbReference type="AlphaFoldDB" id="A0AAV2GU93"/>
<proteinExistence type="predicted"/>